<dbReference type="RefSeq" id="WP_350262573.1">
    <property type="nucleotide sequence ID" value="NZ_CP158294.1"/>
</dbReference>
<evidence type="ECO:0008006" key="2">
    <source>
        <dbReference type="Google" id="ProtNLM"/>
    </source>
</evidence>
<gene>
    <name evidence="1" type="ORF">AAF463_24735</name>
</gene>
<reference evidence="1" key="1">
    <citation type="submission" date="2024-06" db="EMBL/GenBank/DDBJ databases">
        <title>Multiomics insights into the TNT degradation mechanism by Pantoea sp. BJ2 isolated from an ammunition destruction site.</title>
        <authorList>
            <person name="Luo J."/>
        </authorList>
    </citation>
    <scope>NUCLEOTIDE SEQUENCE</scope>
    <source>
        <strain evidence="1">BJ2</strain>
        <plasmid evidence="1">plasmindB</plasmid>
    </source>
</reference>
<evidence type="ECO:0000313" key="1">
    <source>
        <dbReference type="EMBL" id="XBV47532.1"/>
    </source>
</evidence>
<dbReference type="Gene3D" id="1.10.10.10">
    <property type="entry name" value="Winged helix-like DNA-binding domain superfamily/Winged helix DNA-binding domain"/>
    <property type="match status" value="1"/>
</dbReference>
<protein>
    <recommendedName>
        <fullName evidence="2">OmpR/PhoB-type domain-containing protein</fullName>
    </recommendedName>
</protein>
<dbReference type="SUPFAM" id="SSF46894">
    <property type="entry name" value="C-terminal effector domain of the bipartite response regulators"/>
    <property type="match status" value="1"/>
</dbReference>
<dbReference type="EMBL" id="CP158294">
    <property type="protein sequence ID" value="XBV47532.1"/>
    <property type="molecule type" value="Genomic_DNA"/>
</dbReference>
<dbReference type="InterPro" id="IPR016032">
    <property type="entry name" value="Sig_transdc_resp-reg_C-effctor"/>
</dbReference>
<keyword evidence="1" id="KW-0614">Plasmid</keyword>
<dbReference type="GO" id="GO:0003677">
    <property type="term" value="F:DNA binding"/>
    <property type="evidence" value="ECO:0007669"/>
    <property type="project" value="InterPro"/>
</dbReference>
<dbReference type="GO" id="GO:0006355">
    <property type="term" value="P:regulation of DNA-templated transcription"/>
    <property type="evidence" value="ECO:0007669"/>
    <property type="project" value="InterPro"/>
</dbReference>
<name>A0AAU7U3U3_9GAMM</name>
<sequence length="183" mass="21083">MTNMNSPEMVESEMLNAEKCHLPGIFTLDCRINVLNVHGTQQSIYLSESQKRLMQCLMNNISCKRRIIKFVWHECHQRIRDNNYHQLVYQFRNTLTRHQLPGNLLVTIPHRGLVLNTEVLLPAATQDGRFDFTGTRSSSRLWNPLSVIVRFFQGLPGLKKQSTVSKECITVSRQSTQGADTLR</sequence>
<accession>A0AAU7U3U3</accession>
<dbReference type="AlphaFoldDB" id="A0AAU7U3U3"/>
<geneLocation type="plasmid" evidence="1">
    <name>plasmindB</name>
</geneLocation>
<proteinExistence type="predicted"/>
<organism evidence="1">
    <name type="scientific">Pantoea sp. BJ2</name>
    <dbReference type="NCBI Taxonomy" id="3141322"/>
    <lineage>
        <taxon>Bacteria</taxon>
        <taxon>Pseudomonadati</taxon>
        <taxon>Pseudomonadota</taxon>
        <taxon>Gammaproteobacteria</taxon>
        <taxon>Enterobacterales</taxon>
        <taxon>Erwiniaceae</taxon>
        <taxon>Pantoea</taxon>
    </lineage>
</organism>
<dbReference type="InterPro" id="IPR036388">
    <property type="entry name" value="WH-like_DNA-bd_sf"/>
</dbReference>